<proteinExistence type="predicted"/>
<evidence type="ECO:0000313" key="2">
    <source>
        <dbReference type="EMBL" id="MCU4726686.1"/>
    </source>
</evidence>
<dbReference type="Proteomes" id="UP001209746">
    <property type="component" value="Unassembled WGS sequence"/>
</dbReference>
<keyword evidence="3" id="KW-1185">Reference proteome</keyword>
<organism evidence="2 4">
    <name type="scientific">Halapricum hydrolyticum</name>
    <dbReference type="NCBI Taxonomy" id="2979991"/>
    <lineage>
        <taxon>Archaea</taxon>
        <taxon>Methanobacteriati</taxon>
        <taxon>Methanobacteriota</taxon>
        <taxon>Stenosarchaea group</taxon>
        <taxon>Halobacteria</taxon>
        <taxon>Halobacteriales</taxon>
        <taxon>Haloarculaceae</taxon>
        <taxon>Halapricum</taxon>
    </lineage>
</organism>
<reference evidence="2" key="1">
    <citation type="submission" date="2023-02" db="EMBL/GenBank/DDBJ databases">
        <title>Enrichment on poylsaccharides allowed isolation of novel metabolic and taxonomic groups of Haloarchaea.</title>
        <authorList>
            <person name="Sorokin D.Y."/>
            <person name="Elcheninov A.G."/>
            <person name="Khizhniak T.V."/>
            <person name="Kolganova T.V."/>
            <person name="Kublanov I.V."/>
        </authorList>
    </citation>
    <scope>NUCLEOTIDE SEQUENCE</scope>
    <source>
        <strain evidence="1 3">HArc-curdl5-1</strain>
        <strain evidence="2">HArc-curdl7</strain>
    </source>
</reference>
<protein>
    <submittedName>
        <fullName evidence="2">Conditioned medium-induced protein 4</fullName>
    </submittedName>
</protein>
<gene>
    <name evidence="2" type="ORF">OB914_06855</name>
    <name evidence="1" type="ORF">OB916_05520</name>
</gene>
<dbReference type="AlphaFoldDB" id="A0AAE3IAQ7"/>
<dbReference type="RefSeq" id="WP_315908285.1">
    <property type="nucleotide sequence ID" value="NZ_JAOPKC010000003.1"/>
</dbReference>
<sequence length="200" mass="22651">MDEKTEQLRDIFVDVAGEETVTERQQEGRGSLADSDDERIVERLIDVIEDMRERYDFETDCDDRTLAAIVRGFYEGDDDGTLADELDLDVETVFRARMDLHLVEDSDADAPFSMASLRDLLAEDADSETIAAELDADRDAIEHFGRVATAQNRARRTSHRYRTAFEEILTDADLSIQLTESVKEDGLDDATEDIETDLSF</sequence>
<dbReference type="Proteomes" id="UP001208186">
    <property type="component" value="Unassembled WGS sequence"/>
</dbReference>
<dbReference type="EMBL" id="JAOPKC010000003">
    <property type="protein sequence ID" value="MCU4717522.1"/>
    <property type="molecule type" value="Genomic_DNA"/>
</dbReference>
<comment type="caution">
    <text evidence="2">The sequence shown here is derived from an EMBL/GenBank/DDBJ whole genome shotgun (WGS) entry which is preliminary data.</text>
</comment>
<accession>A0AAE3IAQ7</accession>
<evidence type="ECO:0000313" key="3">
    <source>
        <dbReference type="Proteomes" id="UP001208186"/>
    </source>
</evidence>
<evidence type="ECO:0000313" key="1">
    <source>
        <dbReference type="EMBL" id="MCU4717522.1"/>
    </source>
</evidence>
<dbReference type="EMBL" id="JAOPKD010000004">
    <property type="protein sequence ID" value="MCU4726686.1"/>
    <property type="molecule type" value="Genomic_DNA"/>
</dbReference>
<name>A0AAE3IAQ7_9EURY</name>
<evidence type="ECO:0000313" key="4">
    <source>
        <dbReference type="Proteomes" id="UP001209746"/>
    </source>
</evidence>